<accession>A0A8U8C6F6</accession>
<evidence type="ECO:0000256" key="3">
    <source>
        <dbReference type="ARBA" id="ARBA00011276"/>
    </source>
</evidence>
<reference evidence="12" key="2">
    <citation type="submission" date="2025-09" db="UniProtKB">
        <authorList>
            <consortium name="Ensembl"/>
        </authorList>
    </citation>
    <scope>IDENTIFICATION</scope>
</reference>
<dbReference type="Proteomes" id="UP000694382">
    <property type="component" value="Unassembled WGS sequence"/>
</dbReference>
<comment type="subcellular location">
    <subcellularLocation>
        <location evidence="1">Endoplasmic reticulum membrane</location>
        <topology evidence="1">Single-pass type I membrane protein</topology>
    </subcellularLocation>
</comment>
<organism evidence="12 13">
    <name type="scientific">Geospiza parvula</name>
    <name type="common">Small tree-finch</name>
    <name type="synonym">Camarhynchus parvulus</name>
    <dbReference type="NCBI Taxonomy" id="87175"/>
    <lineage>
        <taxon>Eukaryota</taxon>
        <taxon>Metazoa</taxon>
        <taxon>Chordata</taxon>
        <taxon>Craniata</taxon>
        <taxon>Vertebrata</taxon>
        <taxon>Euteleostomi</taxon>
        <taxon>Archelosauria</taxon>
        <taxon>Archosauria</taxon>
        <taxon>Dinosauria</taxon>
        <taxon>Saurischia</taxon>
        <taxon>Theropoda</taxon>
        <taxon>Coelurosauria</taxon>
        <taxon>Aves</taxon>
        <taxon>Neognathae</taxon>
        <taxon>Neoaves</taxon>
        <taxon>Telluraves</taxon>
        <taxon>Australaves</taxon>
        <taxon>Passeriformes</taxon>
        <taxon>Thraupidae</taxon>
        <taxon>Camarhynchus</taxon>
    </lineage>
</organism>
<keyword evidence="7" id="KW-0256">Endoplasmic reticulum</keyword>
<comment type="subunit">
    <text evidence="3">Component of the ER membrane protein complex (EMC).</text>
</comment>
<accession>A0A8C3NEI9</accession>
<evidence type="ECO:0000256" key="1">
    <source>
        <dbReference type="ARBA" id="ARBA00004115"/>
    </source>
</evidence>
<feature type="region of interest" description="Disordered" evidence="10">
    <location>
        <begin position="1"/>
        <end position="21"/>
    </location>
</feature>
<keyword evidence="13" id="KW-1185">Reference proteome</keyword>
<sequence>ARGVPVPGWALSTGTGTRAGDTESCRVSLTLEHSFELDDVPRFRRRGSLSLSWGPEPALALAQKPLGEEERARLREVAARDGLYRVRVPRRPPGPGEDGDTEFVTSFVRACALLESHLSDQLSLHLDVAGHVVALAVVAAPGTCRGTWVQDEHLELFNTSVALRQPQPAATPETAAFIRHLEQEQAQRARNPQEQKSFFAKYWMYIIPIVLFLMMSGAPGGAGGGHGGAGGAGGQVRPPKSPPDPPGWGMGNKEA</sequence>
<evidence type="ECO:0000256" key="10">
    <source>
        <dbReference type="SAM" id="MobiDB-lite"/>
    </source>
</evidence>
<evidence type="ECO:0000256" key="7">
    <source>
        <dbReference type="ARBA" id="ARBA00022824"/>
    </source>
</evidence>
<evidence type="ECO:0000256" key="9">
    <source>
        <dbReference type="ARBA" id="ARBA00023136"/>
    </source>
</evidence>
<dbReference type="AlphaFoldDB" id="A0A8C3NEI9"/>
<feature type="compositionally biased region" description="Gly residues" evidence="10">
    <location>
        <begin position="222"/>
        <end position="234"/>
    </location>
</feature>
<dbReference type="CDD" id="cd22209">
    <property type="entry name" value="EMC10"/>
    <property type="match status" value="1"/>
</dbReference>
<evidence type="ECO:0000256" key="2">
    <source>
        <dbReference type="ARBA" id="ARBA00007695"/>
    </source>
</evidence>
<keyword evidence="6" id="KW-0732">Signal</keyword>
<evidence type="ECO:0000256" key="5">
    <source>
        <dbReference type="ARBA" id="ARBA00022692"/>
    </source>
</evidence>
<dbReference type="GO" id="GO:0072546">
    <property type="term" value="C:EMC complex"/>
    <property type="evidence" value="ECO:0007669"/>
    <property type="project" value="TreeGrafter"/>
</dbReference>
<evidence type="ECO:0000313" key="12">
    <source>
        <dbReference type="Ensembl" id="ENSCPVP00000019981.2"/>
    </source>
</evidence>
<reference evidence="12" key="1">
    <citation type="submission" date="2025-08" db="UniProtKB">
        <authorList>
            <consortium name="Ensembl"/>
        </authorList>
    </citation>
    <scope>IDENTIFICATION</scope>
</reference>
<evidence type="ECO:0000256" key="4">
    <source>
        <dbReference type="ARBA" id="ARBA00020105"/>
    </source>
</evidence>
<feature type="region of interest" description="Disordered" evidence="10">
    <location>
        <begin position="222"/>
        <end position="255"/>
    </location>
</feature>
<keyword evidence="8 11" id="KW-1133">Transmembrane helix</keyword>
<protein>
    <recommendedName>
        <fullName evidence="4">ER membrane protein complex subunit 10</fullName>
    </recommendedName>
</protein>
<proteinExistence type="inferred from homology"/>
<evidence type="ECO:0000256" key="11">
    <source>
        <dbReference type="SAM" id="Phobius"/>
    </source>
</evidence>
<evidence type="ECO:0000256" key="8">
    <source>
        <dbReference type="ARBA" id="ARBA00022989"/>
    </source>
</evidence>
<dbReference type="Ensembl" id="ENSCPVT00000020875.2">
    <property type="protein sequence ID" value="ENSCPVP00000019981.2"/>
    <property type="gene ID" value="ENSCPVG00000014529.2"/>
</dbReference>
<dbReference type="Pfam" id="PF21203">
    <property type="entry name" value="ECM10"/>
    <property type="match status" value="1"/>
</dbReference>
<keyword evidence="5 11" id="KW-0812">Transmembrane</keyword>
<feature type="transmembrane region" description="Helical" evidence="11">
    <location>
        <begin position="198"/>
        <end position="218"/>
    </location>
</feature>
<name>A0A8C3NEI9_GEOPR</name>
<keyword evidence="9 11" id="KW-0472">Membrane</keyword>
<evidence type="ECO:0000256" key="6">
    <source>
        <dbReference type="ARBA" id="ARBA00022729"/>
    </source>
</evidence>
<comment type="similarity">
    <text evidence="2">Belongs to the EMC10 family.</text>
</comment>
<dbReference type="PANTHER" id="PTHR21397">
    <property type="entry name" value="CHROMATIN COMPLEXES SUBUNIT BAP18-RELATED"/>
    <property type="match status" value="1"/>
</dbReference>
<evidence type="ECO:0000313" key="13">
    <source>
        <dbReference type="Proteomes" id="UP000694382"/>
    </source>
</evidence>
<dbReference type="PANTHER" id="PTHR21397:SF4">
    <property type="entry name" value="ER MEMBRANE PROTEIN COMPLEX SUBUNIT 10"/>
    <property type="match status" value="1"/>
</dbReference>